<dbReference type="PANTHER" id="PTHR43046:SF16">
    <property type="entry name" value="ADP-RIBOSE PYROPHOSPHATASE YJHB-RELATED"/>
    <property type="match status" value="1"/>
</dbReference>
<evidence type="ECO:0000313" key="6">
    <source>
        <dbReference type="EMBL" id="NJP53830.1"/>
    </source>
</evidence>
<evidence type="ECO:0000256" key="3">
    <source>
        <dbReference type="ARBA" id="ARBA00022801"/>
    </source>
</evidence>
<organism evidence="6 7">
    <name type="scientific">Streptomyces composti</name>
    <dbReference type="NCBI Taxonomy" id="2720025"/>
    <lineage>
        <taxon>Bacteria</taxon>
        <taxon>Bacillati</taxon>
        <taxon>Actinomycetota</taxon>
        <taxon>Actinomycetes</taxon>
        <taxon>Kitasatosporales</taxon>
        <taxon>Streptomycetaceae</taxon>
        <taxon>Streptomyces</taxon>
    </lineage>
</organism>
<keyword evidence="7" id="KW-1185">Reference proteome</keyword>
<protein>
    <submittedName>
        <fullName evidence="6">NUDIX domain-containing protein</fullName>
    </submittedName>
</protein>
<evidence type="ECO:0000256" key="2">
    <source>
        <dbReference type="ARBA" id="ARBA00005582"/>
    </source>
</evidence>
<dbReference type="PANTHER" id="PTHR43046">
    <property type="entry name" value="GDP-MANNOSE MANNOSYL HYDROLASE"/>
    <property type="match status" value="1"/>
</dbReference>
<dbReference type="Proteomes" id="UP000730591">
    <property type="component" value="Unassembled WGS sequence"/>
</dbReference>
<evidence type="ECO:0000256" key="4">
    <source>
        <dbReference type="RuleBase" id="RU003476"/>
    </source>
</evidence>
<feature type="domain" description="Nudix hydrolase" evidence="5">
    <location>
        <begin position="4"/>
        <end position="149"/>
    </location>
</feature>
<keyword evidence="3 4" id="KW-0378">Hydrolase</keyword>
<dbReference type="InterPro" id="IPR000086">
    <property type="entry name" value="NUDIX_hydrolase_dom"/>
</dbReference>
<dbReference type="PROSITE" id="PS51462">
    <property type="entry name" value="NUDIX"/>
    <property type="match status" value="1"/>
</dbReference>
<evidence type="ECO:0000256" key="1">
    <source>
        <dbReference type="ARBA" id="ARBA00001946"/>
    </source>
</evidence>
<dbReference type="PROSITE" id="PS00893">
    <property type="entry name" value="NUDIX_BOX"/>
    <property type="match status" value="1"/>
</dbReference>
<dbReference type="InterPro" id="IPR015797">
    <property type="entry name" value="NUDIX_hydrolase-like_dom_sf"/>
</dbReference>
<reference evidence="6 7" key="1">
    <citation type="submission" date="2020-03" db="EMBL/GenBank/DDBJ databases">
        <title>WGS of actinomycetes isolated from Thailand.</title>
        <authorList>
            <person name="Thawai C."/>
        </authorList>
    </citation>
    <scope>NUCLEOTIDE SEQUENCE [LARGE SCALE GENOMIC DNA]</scope>
    <source>
        <strain evidence="6 7">SBST2-5</strain>
    </source>
</reference>
<proteinExistence type="inferred from homology"/>
<gene>
    <name evidence="6" type="ORF">HCJ93_28125</name>
</gene>
<dbReference type="SUPFAM" id="SSF55811">
    <property type="entry name" value="Nudix"/>
    <property type="match status" value="1"/>
</dbReference>
<dbReference type="InterPro" id="IPR020476">
    <property type="entry name" value="Nudix_hydrolase"/>
</dbReference>
<dbReference type="RefSeq" id="WP_167998652.1">
    <property type="nucleotide sequence ID" value="NZ_JAATEM010000049.1"/>
</dbReference>
<dbReference type="Pfam" id="PF00293">
    <property type="entry name" value="NUDIX"/>
    <property type="match status" value="1"/>
</dbReference>
<comment type="similarity">
    <text evidence="2 4">Belongs to the Nudix hydrolase family.</text>
</comment>
<evidence type="ECO:0000313" key="7">
    <source>
        <dbReference type="Proteomes" id="UP000730591"/>
    </source>
</evidence>
<comment type="caution">
    <text evidence="6">The sequence shown here is derived from an EMBL/GenBank/DDBJ whole genome shotgun (WGS) entry which is preliminary data.</text>
</comment>
<name>A0ABX1ABR7_9ACTN</name>
<dbReference type="InterPro" id="IPR020084">
    <property type="entry name" value="NUDIX_hydrolase_CS"/>
</dbReference>
<evidence type="ECO:0000259" key="5">
    <source>
        <dbReference type="PROSITE" id="PS51462"/>
    </source>
</evidence>
<dbReference type="PRINTS" id="PR00502">
    <property type="entry name" value="NUDIXFAMILY"/>
</dbReference>
<dbReference type="EMBL" id="JAATEM010000049">
    <property type="protein sequence ID" value="NJP53830.1"/>
    <property type="molecule type" value="Genomic_DNA"/>
</dbReference>
<accession>A0ABX1ABR7</accession>
<dbReference type="Gene3D" id="3.90.79.10">
    <property type="entry name" value="Nucleoside Triphosphate Pyrophosphohydrolase"/>
    <property type="match status" value="1"/>
</dbReference>
<comment type="cofactor">
    <cofactor evidence="1">
        <name>Mg(2+)</name>
        <dbReference type="ChEBI" id="CHEBI:18420"/>
    </cofactor>
</comment>
<sequence>MNTPHPPAVDVHLLLRRAGTVLLSLRRGSYGAGQWSLPCGKLEPDESVPDAAARELAEETGLVVPRHRFRLAHVVHAVRDDGRPGQHLGFFFTVTRWQGEPVNREPAKCSALRWFPVASLPPVLPYSAAGLAGALTDPGGMTLYNWPAPEPT</sequence>